<evidence type="ECO:0000313" key="1">
    <source>
        <dbReference type="EMBL" id="TDU31574.1"/>
    </source>
</evidence>
<dbReference type="Pfam" id="PF03692">
    <property type="entry name" value="CxxCxxCC"/>
    <property type="match status" value="1"/>
</dbReference>
<accession>A0A4R7PBU8</accession>
<name>A0A4R7PBU8_9GAMM</name>
<gene>
    <name evidence="1" type="ORF">DFR24_0944</name>
</gene>
<proteinExistence type="predicted"/>
<dbReference type="EMBL" id="SOBT01000008">
    <property type="protein sequence ID" value="TDU31574.1"/>
    <property type="molecule type" value="Genomic_DNA"/>
</dbReference>
<comment type="caution">
    <text evidence="1">The sequence shown here is derived from an EMBL/GenBank/DDBJ whole genome shotgun (WGS) entry which is preliminary data.</text>
</comment>
<dbReference type="Proteomes" id="UP000295341">
    <property type="component" value="Unassembled WGS sequence"/>
</dbReference>
<sequence>MQCRPQCAACCIAPSISSPIPGMPHGKPAGVPCVQLDEAGRCRIFGQPERPTVCSSLRPGPEMCGQTREHALHFLAQLESLTTPG</sequence>
<reference evidence="1 2" key="1">
    <citation type="submission" date="2019-03" db="EMBL/GenBank/DDBJ databases">
        <title>Genomic Encyclopedia of Type Strains, Phase IV (KMG-IV): sequencing the most valuable type-strain genomes for metagenomic binning, comparative biology and taxonomic classification.</title>
        <authorList>
            <person name="Goeker M."/>
        </authorList>
    </citation>
    <scope>NUCLEOTIDE SEQUENCE [LARGE SCALE GENOMIC DNA]</scope>
    <source>
        <strain evidence="1 2">DSM 26377</strain>
    </source>
</reference>
<dbReference type="InterPro" id="IPR005358">
    <property type="entry name" value="Puta_zinc/iron-chelating_dom"/>
</dbReference>
<dbReference type="OrthoDB" id="9803986at2"/>
<dbReference type="InterPro" id="IPR052572">
    <property type="entry name" value="UPF0153_domain"/>
</dbReference>
<evidence type="ECO:0000313" key="2">
    <source>
        <dbReference type="Proteomes" id="UP000295341"/>
    </source>
</evidence>
<keyword evidence="2" id="KW-1185">Reference proteome</keyword>
<organism evidence="1 2">
    <name type="scientific">Panacagrimonas perspica</name>
    <dbReference type="NCBI Taxonomy" id="381431"/>
    <lineage>
        <taxon>Bacteria</taxon>
        <taxon>Pseudomonadati</taxon>
        <taxon>Pseudomonadota</taxon>
        <taxon>Gammaproteobacteria</taxon>
        <taxon>Nevskiales</taxon>
        <taxon>Nevskiaceae</taxon>
        <taxon>Panacagrimonas</taxon>
    </lineage>
</organism>
<dbReference type="AlphaFoldDB" id="A0A4R7PBU8"/>
<dbReference type="PANTHER" id="PTHR36931:SF1">
    <property type="entry name" value="UPF0153 PROTEIN YEIW"/>
    <property type="match status" value="1"/>
</dbReference>
<dbReference type="RefSeq" id="WP_133880146.1">
    <property type="nucleotide sequence ID" value="NZ_MWIN01000012.1"/>
</dbReference>
<dbReference type="PANTHER" id="PTHR36931">
    <property type="entry name" value="UPF0153 PROTEIN YEIW"/>
    <property type="match status" value="1"/>
</dbReference>
<protein>
    <submittedName>
        <fullName evidence="1">Uncharacterized protein</fullName>
    </submittedName>
</protein>